<evidence type="ECO:0000313" key="3">
    <source>
        <dbReference type="EMBL" id="MBB5754531.1"/>
    </source>
</evidence>
<feature type="signal peptide" evidence="2">
    <location>
        <begin position="1"/>
        <end position="23"/>
    </location>
</feature>
<gene>
    <name evidence="3" type="ORF">GGQ63_003617</name>
</gene>
<feature type="chain" id="PRO_5030686297" evidence="2">
    <location>
        <begin position="24"/>
        <end position="80"/>
    </location>
</feature>
<dbReference type="Proteomes" id="UP000523821">
    <property type="component" value="Unassembled WGS sequence"/>
</dbReference>
<evidence type="ECO:0000256" key="1">
    <source>
        <dbReference type="SAM" id="MobiDB-lite"/>
    </source>
</evidence>
<dbReference type="EMBL" id="JACHOO010000008">
    <property type="protein sequence ID" value="MBB5754531.1"/>
    <property type="molecule type" value="Genomic_DNA"/>
</dbReference>
<name>A0A7W9FPR1_9HYPH</name>
<keyword evidence="4" id="KW-1185">Reference proteome</keyword>
<evidence type="ECO:0000313" key="4">
    <source>
        <dbReference type="Proteomes" id="UP000523821"/>
    </source>
</evidence>
<proteinExistence type="predicted"/>
<sequence>MTTFRSAAATAALLIGLAGPAFAQDIEVAPPPGELAPPPGCEQTTVTTDDGVETTTQTTTNCAEPYDDAPDPDGTTVIIR</sequence>
<dbReference type="RefSeq" id="WP_183857965.1">
    <property type="nucleotide sequence ID" value="NZ_JACHOO010000008.1"/>
</dbReference>
<dbReference type="AlphaFoldDB" id="A0A7W9FPR1"/>
<feature type="compositionally biased region" description="Low complexity" evidence="1">
    <location>
        <begin position="42"/>
        <end position="60"/>
    </location>
</feature>
<evidence type="ECO:0000256" key="2">
    <source>
        <dbReference type="SAM" id="SignalP"/>
    </source>
</evidence>
<keyword evidence="2" id="KW-0732">Signal</keyword>
<feature type="region of interest" description="Disordered" evidence="1">
    <location>
        <begin position="28"/>
        <end position="80"/>
    </location>
</feature>
<comment type="caution">
    <text evidence="3">The sequence shown here is derived from an EMBL/GenBank/DDBJ whole genome shotgun (WGS) entry which is preliminary data.</text>
</comment>
<protein>
    <submittedName>
        <fullName evidence="3">Uncharacterized protein</fullName>
    </submittedName>
</protein>
<feature type="compositionally biased region" description="Pro residues" evidence="1">
    <location>
        <begin position="29"/>
        <end position="40"/>
    </location>
</feature>
<reference evidence="3 4" key="1">
    <citation type="submission" date="2020-08" db="EMBL/GenBank/DDBJ databases">
        <title>Genomic Encyclopedia of Type Strains, Phase IV (KMG-IV): sequencing the most valuable type-strain genomes for metagenomic binning, comparative biology and taxonomic classification.</title>
        <authorList>
            <person name="Goeker M."/>
        </authorList>
    </citation>
    <scope>NUCLEOTIDE SEQUENCE [LARGE SCALE GENOMIC DNA]</scope>
    <source>
        <strain evidence="3 4">DSM 16268</strain>
    </source>
</reference>
<organism evidence="3 4">
    <name type="scientific">Prosthecomicrobium pneumaticum</name>
    <dbReference type="NCBI Taxonomy" id="81895"/>
    <lineage>
        <taxon>Bacteria</taxon>
        <taxon>Pseudomonadati</taxon>
        <taxon>Pseudomonadota</taxon>
        <taxon>Alphaproteobacteria</taxon>
        <taxon>Hyphomicrobiales</taxon>
        <taxon>Kaistiaceae</taxon>
        <taxon>Prosthecomicrobium</taxon>
    </lineage>
</organism>
<accession>A0A7W9FPR1</accession>